<dbReference type="Proteomes" id="UP000660380">
    <property type="component" value="Unassembled WGS sequence"/>
</dbReference>
<comment type="caution">
    <text evidence="2">The sequence shown here is derived from an EMBL/GenBank/DDBJ whole genome shotgun (WGS) entry which is preliminary data.</text>
</comment>
<protein>
    <recommendedName>
        <fullName evidence="1">CdiI C-terminal domain-containing protein</fullName>
    </recommendedName>
</protein>
<keyword evidence="3" id="KW-1185">Reference proteome</keyword>
<evidence type="ECO:0000313" key="2">
    <source>
        <dbReference type="EMBL" id="MBD2605459.1"/>
    </source>
</evidence>
<feature type="domain" description="CdiI C-terminal" evidence="1">
    <location>
        <begin position="2"/>
        <end position="89"/>
    </location>
</feature>
<dbReference type="InterPro" id="IPR053755">
    <property type="entry name" value="CDI_immunity_sf"/>
</dbReference>
<gene>
    <name evidence="2" type="ORF">H6G81_13180</name>
</gene>
<evidence type="ECO:0000313" key="3">
    <source>
        <dbReference type="Proteomes" id="UP000660380"/>
    </source>
</evidence>
<sequence length="93" mass="11047">MNRICIGEANSSLITDMYNPNSSNIVQWWVLRCDKGIVHVRNQLLFLADLKQPFIEEDIYKYIEERPSVNKKSQKISEWEVNISDLHDFYLEI</sequence>
<dbReference type="Pfam" id="PF18228">
    <property type="entry name" value="CdiI_N"/>
    <property type="match status" value="1"/>
</dbReference>
<dbReference type="Gene3D" id="3.30.2450.20">
    <property type="match status" value="1"/>
</dbReference>
<dbReference type="EMBL" id="JACJTA010000023">
    <property type="protein sequence ID" value="MBD2605459.1"/>
    <property type="molecule type" value="Genomic_DNA"/>
</dbReference>
<dbReference type="InterPro" id="IPR040509">
    <property type="entry name" value="CdiI_C"/>
</dbReference>
<proteinExistence type="predicted"/>
<accession>A0ABR8GQI8</accession>
<reference evidence="2 3" key="1">
    <citation type="journal article" date="2020" name="ISME J.">
        <title>Comparative genomics reveals insights into cyanobacterial evolution and habitat adaptation.</title>
        <authorList>
            <person name="Chen M.Y."/>
            <person name="Teng W.K."/>
            <person name="Zhao L."/>
            <person name="Hu C.X."/>
            <person name="Zhou Y.K."/>
            <person name="Han B.P."/>
            <person name="Song L.R."/>
            <person name="Shu W.S."/>
        </authorList>
    </citation>
    <scope>NUCLEOTIDE SEQUENCE [LARGE SCALE GENOMIC DNA]</scope>
    <source>
        <strain evidence="2 3">FACHB-248</strain>
    </source>
</reference>
<name>A0ABR8GQI8_9CYAN</name>
<evidence type="ECO:0000259" key="1">
    <source>
        <dbReference type="Pfam" id="PF18228"/>
    </source>
</evidence>
<organism evidence="2 3">
    <name type="scientific">Scytonema hofmannii FACHB-248</name>
    <dbReference type="NCBI Taxonomy" id="1842502"/>
    <lineage>
        <taxon>Bacteria</taxon>
        <taxon>Bacillati</taxon>
        <taxon>Cyanobacteriota</taxon>
        <taxon>Cyanophyceae</taxon>
        <taxon>Nostocales</taxon>
        <taxon>Scytonemataceae</taxon>
        <taxon>Scytonema</taxon>
    </lineage>
</organism>